<feature type="transmembrane region" description="Helical" evidence="1">
    <location>
        <begin position="55"/>
        <end position="73"/>
    </location>
</feature>
<dbReference type="OrthoDB" id="542819at2759"/>
<keyword evidence="1" id="KW-0472">Membrane</keyword>
<accession>A0A835SGP2</accession>
<reference evidence="2" key="1">
    <citation type="journal article" date="2020" name="bioRxiv">
        <title>Comparative genomics of Chlamydomonas.</title>
        <authorList>
            <person name="Craig R.J."/>
            <person name="Hasan A.R."/>
            <person name="Ness R.W."/>
            <person name="Keightley P.D."/>
        </authorList>
    </citation>
    <scope>NUCLEOTIDE SEQUENCE</scope>
    <source>
        <strain evidence="2">SAG 7.73</strain>
    </source>
</reference>
<gene>
    <name evidence="2" type="ORF">HXX76_012679</name>
</gene>
<evidence type="ECO:0000256" key="1">
    <source>
        <dbReference type="SAM" id="Phobius"/>
    </source>
</evidence>
<keyword evidence="1" id="KW-1133">Transmembrane helix</keyword>
<sequence>MPGLPSVPSLPSMPSLPAVPVEVTQVSEFMVDHPVATFAGAVGAVLVIPKLVELFVRYLAGPVAVALLAFYVLENPVDAASIVTTVLDFVNDNPIVITIAIVGTAIAGLVPALLTATAATLLVYALLSVSFGTSVPEVQEMQGSFGETVENLQVLGKVAYRTVERLMQQSAEQQ</sequence>
<keyword evidence="3" id="KW-1185">Reference proteome</keyword>
<dbReference type="AlphaFoldDB" id="A0A835SGP2"/>
<proteinExistence type="predicted"/>
<evidence type="ECO:0000313" key="3">
    <source>
        <dbReference type="Proteomes" id="UP000650467"/>
    </source>
</evidence>
<organism evidence="2 3">
    <name type="scientific">Chlamydomonas incerta</name>
    <dbReference type="NCBI Taxonomy" id="51695"/>
    <lineage>
        <taxon>Eukaryota</taxon>
        <taxon>Viridiplantae</taxon>
        <taxon>Chlorophyta</taxon>
        <taxon>core chlorophytes</taxon>
        <taxon>Chlorophyceae</taxon>
        <taxon>CS clade</taxon>
        <taxon>Chlamydomonadales</taxon>
        <taxon>Chlamydomonadaceae</taxon>
        <taxon>Chlamydomonas</taxon>
    </lineage>
</organism>
<dbReference type="EMBL" id="JAEHOC010000044">
    <property type="protein sequence ID" value="KAG2426892.1"/>
    <property type="molecule type" value="Genomic_DNA"/>
</dbReference>
<name>A0A835SGP2_CHLIN</name>
<feature type="transmembrane region" description="Helical" evidence="1">
    <location>
        <begin position="93"/>
        <end position="126"/>
    </location>
</feature>
<keyword evidence="1" id="KW-0812">Transmembrane</keyword>
<feature type="transmembrane region" description="Helical" evidence="1">
    <location>
        <begin position="29"/>
        <end position="48"/>
    </location>
</feature>
<dbReference type="Proteomes" id="UP000650467">
    <property type="component" value="Unassembled WGS sequence"/>
</dbReference>
<evidence type="ECO:0000313" key="2">
    <source>
        <dbReference type="EMBL" id="KAG2426892.1"/>
    </source>
</evidence>
<protein>
    <submittedName>
        <fullName evidence="2">Uncharacterized protein</fullName>
    </submittedName>
</protein>
<comment type="caution">
    <text evidence="2">The sequence shown here is derived from an EMBL/GenBank/DDBJ whole genome shotgun (WGS) entry which is preliminary data.</text>
</comment>